<protein>
    <recommendedName>
        <fullName evidence="5">Major facilitator superfamily (MFS) profile domain-containing protein</fullName>
    </recommendedName>
</protein>
<feature type="transmembrane region" description="Helical" evidence="4">
    <location>
        <begin position="408"/>
        <end position="430"/>
    </location>
</feature>
<dbReference type="GO" id="GO:0016020">
    <property type="term" value="C:membrane"/>
    <property type="evidence" value="ECO:0007669"/>
    <property type="project" value="UniProtKB-SubCell"/>
</dbReference>
<dbReference type="SUPFAM" id="SSF103473">
    <property type="entry name" value="MFS general substrate transporter"/>
    <property type="match status" value="1"/>
</dbReference>
<organism evidence="6 7">
    <name type="scientific">Sarocladium strictum</name>
    <name type="common">Black bundle disease fungus</name>
    <name type="synonym">Acremonium strictum</name>
    <dbReference type="NCBI Taxonomy" id="5046"/>
    <lineage>
        <taxon>Eukaryota</taxon>
        <taxon>Fungi</taxon>
        <taxon>Dikarya</taxon>
        <taxon>Ascomycota</taxon>
        <taxon>Pezizomycotina</taxon>
        <taxon>Sordariomycetes</taxon>
        <taxon>Hypocreomycetidae</taxon>
        <taxon>Hypocreales</taxon>
        <taxon>Sarocladiaceae</taxon>
        <taxon>Sarocladium</taxon>
    </lineage>
</organism>
<evidence type="ECO:0000256" key="3">
    <source>
        <dbReference type="SAM" id="MobiDB-lite"/>
    </source>
</evidence>
<dbReference type="Gene3D" id="1.20.1250.20">
    <property type="entry name" value="MFS general substrate transporter like domains"/>
    <property type="match status" value="2"/>
</dbReference>
<dbReference type="InterPro" id="IPR011701">
    <property type="entry name" value="MFS"/>
</dbReference>
<feature type="transmembrane region" description="Helical" evidence="4">
    <location>
        <begin position="255"/>
        <end position="277"/>
    </location>
</feature>
<dbReference type="CDD" id="cd17352">
    <property type="entry name" value="MFS_MCT_SLC16"/>
    <property type="match status" value="1"/>
</dbReference>
<dbReference type="EMBL" id="JAPDFR010000008">
    <property type="protein sequence ID" value="KAK0384094.1"/>
    <property type="molecule type" value="Genomic_DNA"/>
</dbReference>
<feature type="transmembrane region" description="Helical" evidence="4">
    <location>
        <begin position="128"/>
        <end position="147"/>
    </location>
</feature>
<feature type="transmembrane region" description="Helical" evidence="4">
    <location>
        <begin position="344"/>
        <end position="369"/>
    </location>
</feature>
<feature type="transmembrane region" description="Helical" evidence="4">
    <location>
        <begin position="153"/>
        <end position="174"/>
    </location>
</feature>
<keyword evidence="4" id="KW-1133">Transmembrane helix</keyword>
<gene>
    <name evidence="6" type="ORF">NLU13_8183</name>
</gene>
<feature type="transmembrane region" description="Helical" evidence="4">
    <location>
        <begin position="320"/>
        <end position="338"/>
    </location>
</feature>
<dbReference type="InterPro" id="IPR036259">
    <property type="entry name" value="MFS_trans_sf"/>
</dbReference>
<keyword evidence="4" id="KW-0812">Transmembrane</keyword>
<comment type="subcellular location">
    <subcellularLocation>
        <location evidence="1">Membrane</location>
        <topology evidence="1">Multi-pass membrane protein</topology>
    </subcellularLocation>
</comment>
<feature type="domain" description="Major facilitator superfamily (MFS) profile" evidence="5">
    <location>
        <begin position="55"/>
        <end position="435"/>
    </location>
</feature>
<comment type="similarity">
    <text evidence="2">Belongs to the major facilitator superfamily. Monocarboxylate porter (TC 2.A.1.13) family.</text>
</comment>
<evidence type="ECO:0000256" key="4">
    <source>
        <dbReference type="SAM" id="Phobius"/>
    </source>
</evidence>
<dbReference type="Pfam" id="PF07690">
    <property type="entry name" value="MFS_1"/>
    <property type="match status" value="1"/>
</dbReference>
<keyword evidence="4" id="KW-0472">Membrane</keyword>
<keyword evidence="7" id="KW-1185">Reference proteome</keyword>
<dbReference type="InterPro" id="IPR050327">
    <property type="entry name" value="Proton-linked_MCT"/>
</dbReference>
<evidence type="ECO:0000313" key="7">
    <source>
        <dbReference type="Proteomes" id="UP001175261"/>
    </source>
</evidence>
<feature type="compositionally biased region" description="Polar residues" evidence="3">
    <location>
        <begin position="19"/>
        <end position="30"/>
    </location>
</feature>
<dbReference type="PANTHER" id="PTHR11360">
    <property type="entry name" value="MONOCARBOXYLATE TRANSPORTER"/>
    <property type="match status" value="1"/>
</dbReference>
<evidence type="ECO:0000313" key="6">
    <source>
        <dbReference type="EMBL" id="KAK0384094.1"/>
    </source>
</evidence>
<comment type="caution">
    <text evidence="6">The sequence shown here is derived from an EMBL/GenBank/DDBJ whole genome shotgun (WGS) entry which is preliminary data.</text>
</comment>
<dbReference type="PANTHER" id="PTHR11360:SF319">
    <property type="entry name" value="MAJOR FACILITATOR SUPERFAMILY (MFS) PROFILE DOMAIN-CONTAINING PROTEIN"/>
    <property type="match status" value="1"/>
</dbReference>
<evidence type="ECO:0000256" key="2">
    <source>
        <dbReference type="ARBA" id="ARBA00006727"/>
    </source>
</evidence>
<feature type="transmembrane region" description="Helical" evidence="4">
    <location>
        <begin position="381"/>
        <end position="402"/>
    </location>
</feature>
<feature type="region of interest" description="Disordered" evidence="3">
    <location>
        <begin position="1"/>
        <end position="43"/>
    </location>
</feature>
<feature type="compositionally biased region" description="Basic and acidic residues" evidence="3">
    <location>
        <begin position="1"/>
        <end position="18"/>
    </location>
</feature>
<dbReference type="AlphaFoldDB" id="A0AA39L4Y8"/>
<feature type="transmembrane region" description="Helical" evidence="4">
    <location>
        <begin position="181"/>
        <end position="201"/>
    </location>
</feature>
<dbReference type="Proteomes" id="UP001175261">
    <property type="component" value="Unassembled WGS sequence"/>
</dbReference>
<feature type="transmembrane region" description="Helical" evidence="4">
    <location>
        <begin position="289"/>
        <end position="308"/>
    </location>
</feature>
<dbReference type="GO" id="GO:0022857">
    <property type="term" value="F:transmembrane transporter activity"/>
    <property type="evidence" value="ECO:0007669"/>
    <property type="project" value="InterPro"/>
</dbReference>
<evidence type="ECO:0000256" key="1">
    <source>
        <dbReference type="ARBA" id="ARBA00004141"/>
    </source>
</evidence>
<sequence length="442" mass="47086">MAATSESRDSLHADERGESQQSPVNNTTGPVDQEKSIPDVADFGPAPEGGTRAWLVAAGGAGIFFCTLGFANSFGAFQEYYTTHQLHNEQASKISWIGSLQTFLQFLSGMVGGPLFDRFGAKVVRPAAIVYVFAMMMLSLCKTYWQIMLVQGVLMGSVMGLLQLPAFAAVSQYFEKNRAGALGLVMSGSSIGGVVMPIILSKMLNSSSLGFGWSVRVVGFLILPFMIFACVSLKVRLPRRETQFWVLEAFKDTRYVLLIIALFFLFFGMFTPFFYLPSYAVSQGMNPTLAGYLLAILNASSTFGRIIPGVLADKYGRINAFALGGAMTGVTIFCMNSAKSNPGLIVYAVFIGFASGTIISGAGSAFSLCPKDPRNVGTYMGMGLALSGIGGLIGPPVMGAIVSRYHGHYFEVSMLSGALCLFGGLVALLAKLATPEGILGNV</sequence>
<name>A0AA39L4Y8_SARSR</name>
<reference evidence="6" key="1">
    <citation type="submission" date="2022-10" db="EMBL/GenBank/DDBJ databases">
        <title>Determination and structural analysis of whole genome sequence of Sarocladium strictum F4-1.</title>
        <authorList>
            <person name="Hu L."/>
            <person name="Jiang Y."/>
        </authorList>
    </citation>
    <scope>NUCLEOTIDE SEQUENCE</scope>
    <source>
        <strain evidence="6">F4-1</strain>
    </source>
</reference>
<accession>A0AA39L4Y8</accession>
<dbReference type="InterPro" id="IPR020846">
    <property type="entry name" value="MFS_dom"/>
</dbReference>
<feature type="transmembrane region" description="Helical" evidence="4">
    <location>
        <begin position="213"/>
        <end position="235"/>
    </location>
</feature>
<proteinExistence type="inferred from homology"/>
<feature type="transmembrane region" description="Helical" evidence="4">
    <location>
        <begin position="53"/>
        <end position="74"/>
    </location>
</feature>
<dbReference type="PROSITE" id="PS50850">
    <property type="entry name" value="MFS"/>
    <property type="match status" value="1"/>
</dbReference>
<evidence type="ECO:0000259" key="5">
    <source>
        <dbReference type="PROSITE" id="PS50850"/>
    </source>
</evidence>